<keyword evidence="2 6" id="KW-0378">Hydrolase</keyword>
<sequence length="429" mass="44554">MTSPRSPRWTGTVIHSAPLVLPVSGPPLHDGALAVRHGRVAALGPRAEILAAWPDGEETRWDGMIVAGLVNAHTHLQYTHMAEVGQRRYASFEEWSTAFDAVYFGAPIDWAASARDGASQALRSGTTSAADVVTDLVAAGALRDAGLGGLPYLEALGDTDASWAVSGRERFGALLDAVGPPVGVSPHAPYTLDTGVLRDTAALARSRRLRLHIHLAEGAHEREYTVSGTGPLARMVRELGFDFAILREGGTGLGPTALLDGLGMLGPDCHIAHGTHLDAADRALLRARGTAVALCPRSNQTVGAGDPDVAALLTEGNPIAVGTDSLSSSPSLDVLADVAVLRDLAVRQGYRAADLDRRLVEAATLGGARALGIPEGLTPGGPADFAVFDVSAGTEPYRILVEEGPGRCVATAVGGKMIWDHRTAAVVGC</sequence>
<dbReference type="InterPro" id="IPR054418">
    <property type="entry name" value="MQNX/HUTI_composite_N"/>
</dbReference>
<evidence type="ECO:0000313" key="6">
    <source>
        <dbReference type="EMBL" id="MBB4937918.1"/>
    </source>
</evidence>
<evidence type="ECO:0000313" key="7">
    <source>
        <dbReference type="Proteomes" id="UP000534286"/>
    </source>
</evidence>
<dbReference type="InterPro" id="IPR006680">
    <property type="entry name" value="Amidohydro-rel"/>
</dbReference>
<keyword evidence="1" id="KW-0479">Metal-binding</keyword>
<accession>A0A7W7W8G7</accession>
<dbReference type="InterPro" id="IPR050287">
    <property type="entry name" value="MTA/SAH_deaminase"/>
</dbReference>
<dbReference type="Pfam" id="PF22039">
    <property type="entry name" value="HUTI_composite_bact"/>
    <property type="match status" value="1"/>
</dbReference>
<evidence type="ECO:0000259" key="5">
    <source>
        <dbReference type="Pfam" id="PF22039"/>
    </source>
</evidence>
<keyword evidence="3" id="KW-0862">Zinc</keyword>
<name>A0A7W7W8G7_9ACTN</name>
<dbReference type="Gene3D" id="3.20.20.140">
    <property type="entry name" value="Metal-dependent hydrolases"/>
    <property type="match status" value="1"/>
</dbReference>
<keyword evidence="7" id="KW-1185">Reference proteome</keyword>
<dbReference type="AlphaFoldDB" id="A0A7W7W8G7"/>
<dbReference type="Proteomes" id="UP000534286">
    <property type="component" value="Unassembled WGS sequence"/>
</dbReference>
<organism evidence="6 7">
    <name type="scientific">Streptosporangium album</name>
    <dbReference type="NCBI Taxonomy" id="47479"/>
    <lineage>
        <taxon>Bacteria</taxon>
        <taxon>Bacillati</taxon>
        <taxon>Actinomycetota</taxon>
        <taxon>Actinomycetes</taxon>
        <taxon>Streptosporangiales</taxon>
        <taxon>Streptosporangiaceae</taxon>
        <taxon>Streptosporangium</taxon>
    </lineage>
</organism>
<dbReference type="GO" id="GO:0016810">
    <property type="term" value="F:hydrolase activity, acting on carbon-nitrogen (but not peptide) bonds"/>
    <property type="evidence" value="ECO:0007669"/>
    <property type="project" value="InterPro"/>
</dbReference>
<dbReference type="SUPFAM" id="SSF51338">
    <property type="entry name" value="Composite domain of metallo-dependent hydrolases"/>
    <property type="match status" value="2"/>
</dbReference>
<evidence type="ECO:0000256" key="1">
    <source>
        <dbReference type="ARBA" id="ARBA00022723"/>
    </source>
</evidence>
<protein>
    <submittedName>
        <fullName evidence="6">Cytosine/adenosine deaminase-related metal-dependent hydrolase</fullName>
    </submittedName>
</protein>
<dbReference type="PANTHER" id="PTHR43794">
    <property type="entry name" value="AMINOHYDROLASE SSNA-RELATED"/>
    <property type="match status" value="1"/>
</dbReference>
<feature type="domain" description="Amidohydrolase-related" evidence="4">
    <location>
        <begin position="64"/>
        <end position="411"/>
    </location>
</feature>
<dbReference type="PANTHER" id="PTHR43794:SF11">
    <property type="entry name" value="AMIDOHYDROLASE-RELATED DOMAIN-CONTAINING PROTEIN"/>
    <property type="match status" value="1"/>
</dbReference>
<dbReference type="RefSeq" id="WP_221465355.1">
    <property type="nucleotide sequence ID" value="NZ_BAABEK010000014.1"/>
</dbReference>
<gene>
    <name evidence="6" type="ORF">FHR32_002223</name>
</gene>
<feature type="domain" description="Aminodeoxyfutalosine deaminase/Imidazolonepropionase-like composite" evidence="5">
    <location>
        <begin position="31"/>
        <end position="55"/>
    </location>
</feature>
<dbReference type="Pfam" id="PF01979">
    <property type="entry name" value="Amidohydro_1"/>
    <property type="match status" value="1"/>
</dbReference>
<reference evidence="6 7" key="1">
    <citation type="submission" date="2020-08" db="EMBL/GenBank/DDBJ databases">
        <title>Sequencing the genomes of 1000 actinobacteria strains.</title>
        <authorList>
            <person name="Klenk H.-P."/>
        </authorList>
    </citation>
    <scope>NUCLEOTIDE SEQUENCE [LARGE SCALE GENOMIC DNA]</scope>
    <source>
        <strain evidence="6 7">DSM 43023</strain>
    </source>
</reference>
<evidence type="ECO:0000256" key="2">
    <source>
        <dbReference type="ARBA" id="ARBA00022801"/>
    </source>
</evidence>
<comment type="caution">
    <text evidence="6">The sequence shown here is derived from an EMBL/GenBank/DDBJ whole genome shotgun (WGS) entry which is preliminary data.</text>
</comment>
<dbReference type="InterPro" id="IPR032466">
    <property type="entry name" value="Metal_Hydrolase"/>
</dbReference>
<dbReference type="SUPFAM" id="SSF51556">
    <property type="entry name" value="Metallo-dependent hydrolases"/>
    <property type="match status" value="1"/>
</dbReference>
<dbReference type="EMBL" id="JACHJU010000001">
    <property type="protein sequence ID" value="MBB4937918.1"/>
    <property type="molecule type" value="Genomic_DNA"/>
</dbReference>
<dbReference type="GO" id="GO:0046872">
    <property type="term" value="F:metal ion binding"/>
    <property type="evidence" value="ECO:0007669"/>
    <property type="project" value="UniProtKB-KW"/>
</dbReference>
<evidence type="ECO:0000259" key="4">
    <source>
        <dbReference type="Pfam" id="PF01979"/>
    </source>
</evidence>
<evidence type="ECO:0000256" key="3">
    <source>
        <dbReference type="ARBA" id="ARBA00022833"/>
    </source>
</evidence>
<proteinExistence type="predicted"/>
<dbReference type="InterPro" id="IPR011059">
    <property type="entry name" value="Metal-dep_hydrolase_composite"/>
</dbReference>